<feature type="domain" description="PBZ-type" evidence="2">
    <location>
        <begin position="416"/>
        <end position="440"/>
    </location>
</feature>
<dbReference type="SUPFAM" id="SSF49879">
    <property type="entry name" value="SMAD/FHA domain"/>
    <property type="match status" value="1"/>
</dbReference>
<feature type="compositionally biased region" description="Polar residues" evidence="1">
    <location>
        <begin position="322"/>
        <end position="338"/>
    </location>
</feature>
<keyword evidence="4" id="KW-1185">Reference proteome</keyword>
<dbReference type="EMBL" id="REGW02000001">
    <property type="protein sequence ID" value="KAE8300646.1"/>
    <property type="molecule type" value="Genomic_DNA"/>
</dbReference>
<reference evidence="3 4" key="1">
    <citation type="submission" date="2019-07" db="EMBL/GenBank/DDBJ databases">
        <title>Chromosome genome assembly for large yellow croaker.</title>
        <authorList>
            <person name="Xiao S."/>
        </authorList>
    </citation>
    <scope>NUCLEOTIDE SEQUENCE [LARGE SCALE GENOMIC DNA]</scope>
    <source>
        <strain evidence="3">JMULYC20181020</strain>
        <tissue evidence="3">Muscle</tissue>
    </source>
</reference>
<dbReference type="Gene3D" id="2.60.200.20">
    <property type="match status" value="1"/>
</dbReference>
<dbReference type="PANTHER" id="PTHR21315:SF2">
    <property type="entry name" value="APRATAXIN AND PNK-LIKE FACTOR"/>
    <property type="match status" value="1"/>
</dbReference>
<dbReference type="InterPro" id="IPR039253">
    <property type="entry name" value="APLF"/>
</dbReference>
<dbReference type="GO" id="GO:0003906">
    <property type="term" value="F:DNA-(apurinic or apyrimidinic site) endonuclease activity"/>
    <property type="evidence" value="ECO:0007669"/>
    <property type="project" value="InterPro"/>
</dbReference>
<dbReference type="InterPro" id="IPR008984">
    <property type="entry name" value="SMAD_FHA_dom_sf"/>
</dbReference>
<dbReference type="GO" id="GO:0006302">
    <property type="term" value="P:double-strand break repair"/>
    <property type="evidence" value="ECO:0007669"/>
    <property type="project" value="InterPro"/>
</dbReference>
<dbReference type="InterPro" id="IPR019406">
    <property type="entry name" value="APLF_PBZ"/>
</dbReference>
<protein>
    <submittedName>
        <fullName evidence="3">Aprataxin and PNK-like factor</fullName>
    </submittedName>
</protein>
<organism evidence="3 4">
    <name type="scientific">Larimichthys crocea</name>
    <name type="common">Large yellow croaker</name>
    <name type="synonym">Pseudosciaena crocea</name>
    <dbReference type="NCBI Taxonomy" id="215358"/>
    <lineage>
        <taxon>Eukaryota</taxon>
        <taxon>Metazoa</taxon>
        <taxon>Chordata</taxon>
        <taxon>Craniata</taxon>
        <taxon>Vertebrata</taxon>
        <taxon>Euteleostomi</taxon>
        <taxon>Actinopterygii</taxon>
        <taxon>Neopterygii</taxon>
        <taxon>Teleostei</taxon>
        <taxon>Neoteleostei</taxon>
        <taxon>Acanthomorphata</taxon>
        <taxon>Eupercaria</taxon>
        <taxon>Sciaenidae</taxon>
        <taxon>Larimichthys</taxon>
    </lineage>
</organism>
<feature type="region of interest" description="Disordered" evidence="1">
    <location>
        <begin position="389"/>
        <end position="511"/>
    </location>
</feature>
<accession>A0A6G0JB03</accession>
<sequence length="511" mass="57159">MSDFDLVPVDGGDPIHLPPGETVVGRGPFLRVNDKRVSRHHGLLENLNGELRLKPTHVNPCFVQSSLTDDPRPLQRDSWYPLHHGDLFSLLPGQYIYKVMAVGAEDQTPRNSQMIEEEEEGEEEGLPVSHKPDVEPPPPIRQDSGQTPPDEEPTAAALSNQDDTDSPDRSLNKGDCAQPKEMEDDQSEVTPSEPKRRVLPAWMMVAAAHPSSSSSPKVQSAVKRSKGAAAASTSTKRTADKPAKASSPEEAELSEEEMPKKRRRKMHVEEEEEEKAAPSKTNVPSERPAVRLQTESNRSEVSDESDSFTMEVEAEERGGGTSTAQINTMTQPYESTQPENEDKKLKNRRQTTQRAESVGSNGGSVPGSVKPNLRTPCPYGKDCYRKNPIHFQECSHPGDTDYEEEDEEEETEEADRPECPYGTDCYRKNPLHRKEYKHTKRPAYTTRTIPKKTPADDEDEDEDLEDDSFINDDSEDVGDDSDYIPPDSDDSGKEDVKRLQKEAKAFVKRRK</sequence>
<evidence type="ECO:0000313" key="4">
    <source>
        <dbReference type="Proteomes" id="UP000424527"/>
    </source>
</evidence>
<feature type="compositionally biased region" description="Basic and acidic residues" evidence="1">
    <location>
        <begin position="490"/>
        <end position="505"/>
    </location>
</feature>
<feature type="compositionally biased region" description="Basic residues" evidence="1">
    <location>
        <begin position="429"/>
        <end position="441"/>
    </location>
</feature>
<dbReference type="GO" id="GO:0035861">
    <property type="term" value="C:site of double-strand break"/>
    <property type="evidence" value="ECO:0007669"/>
    <property type="project" value="TreeGrafter"/>
</dbReference>
<evidence type="ECO:0000259" key="2">
    <source>
        <dbReference type="Pfam" id="PF10283"/>
    </source>
</evidence>
<dbReference type="GO" id="GO:0005634">
    <property type="term" value="C:nucleus"/>
    <property type="evidence" value="ECO:0007669"/>
    <property type="project" value="TreeGrafter"/>
</dbReference>
<feature type="region of interest" description="Disordered" evidence="1">
    <location>
        <begin position="108"/>
        <end position="377"/>
    </location>
</feature>
<dbReference type="CDD" id="cd22717">
    <property type="entry name" value="FHA_APLF"/>
    <property type="match status" value="1"/>
</dbReference>
<proteinExistence type="predicted"/>
<dbReference type="AlphaFoldDB" id="A0A6G0JB03"/>
<dbReference type="FunFam" id="2.60.200.20:FF:000061">
    <property type="entry name" value="Zgc:165656 protein"/>
    <property type="match status" value="1"/>
</dbReference>
<dbReference type="Pfam" id="PF10283">
    <property type="entry name" value="zf-CCHH"/>
    <property type="match status" value="2"/>
</dbReference>
<feature type="compositionally biased region" description="Acidic residues" evidence="1">
    <location>
        <begin position="115"/>
        <end position="125"/>
    </location>
</feature>
<feature type="compositionally biased region" description="Acidic residues" evidence="1">
    <location>
        <begin position="400"/>
        <end position="415"/>
    </location>
</feature>
<dbReference type="Proteomes" id="UP000424527">
    <property type="component" value="Unassembled WGS sequence"/>
</dbReference>
<gene>
    <name evidence="3" type="ORF">D5F01_LYC00792</name>
</gene>
<feature type="domain" description="PBZ-type" evidence="2">
    <location>
        <begin position="374"/>
        <end position="399"/>
    </location>
</feature>
<feature type="compositionally biased region" description="Low complexity" evidence="1">
    <location>
        <begin position="205"/>
        <end position="236"/>
    </location>
</feature>
<name>A0A6G0JB03_LARCR</name>
<comment type="caution">
    <text evidence="3">The sequence shown here is derived from an EMBL/GenBank/DDBJ whole genome shotgun (WGS) entry which is preliminary data.</text>
</comment>
<dbReference type="PANTHER" id="PTHR21315">
    <property type="entry name" value="APRATAXIN AND PNK-LIKE FACTOR-RELATED"/>
    <property type="match status" value="1"/>
</dbReference>
<dbReference type="GO" id="GO:0008408">
    <property type="term" value="F:3'-5' exonuclease activity"/>
    <property type="evidence" value="ECO:0007669"/>
    <property type="project" value="InterPro"/>
</dbReference>
<evidence type="ECO:0000313" key="3">
    <source>
        <dbReference type="EMBL" id="KAE8300646.1"/>
    </source>
</evidence>
<feature type="compositionally biased region" description="Acidic residues" evidence="1">
    <location>
        <begin position="456"/>
        <end position="482"/>
    </location>
</feature>
<evidence type="ECO:0000256" key="1">
    <source>
        <dbReference type="SAM" id="MobiDB-lite"/>
    </source>
</evidence>